<feature type="transmembrane region" description="Helical" evidence="7">
    <location>
        <begin position="209"/>
        <end position="231"/>
    </location>
</feature>
<dbReference type="GO" id="GO:0005886">
    <property type="term" value="C:plasma membrane"/>
    <property type="evidence" value="ECO:0007669"/>
    <property type="project" value="UniProtKB-SubCell"/>
</dbReference>
<accession>A0A094PUY2</accession>
<feature type="transmembrane region" description="Helical" evidence="7">
    <location>
        <begin position="116"/>
        <end position="136"/>
    </location>
</feature>
<proteinExistence type="predicted"/>
<evidence type="ECO:0000256" key="6">
    <source>
        <dbReference type="SAM" id="MobiDB-lite"/>
    </source>
</evidence>
<dbReference type="CDD" id="cd06579">
    <property type="entry name" value="TM_PBP1_transp_AraH_like"/>
    <property type="match status" value="1"/>
</dbReference>
<keyword evidence="2" id="KW-1003">Cell membrane</keyword>
<evidence type="ECO:0000256" key="5">
    <source>
        <dbReference type="ARBA" id="ARBA00023136"/>
    </source>
</evidence>
<comment type="caution">
    <text evidence="8">The sequence shown here is derived from an EMBL/GenBank/DDBJ whole genome shotgun (WGS) entry which is preliminary data.</text>
</comment>
<feature type="transmembrane region" description="Helical" evidence="7">
    <location>
        <begin position="12"/>
        <end position="29"/>
    </location>
</feature>
<gene>
    <name evidence="8" type="ORF">GM51_19660</name>
</gene>
<keyword evidence="5 7" id="KW-0472">Membrane</keyword>
<evidence type="ECO:0000256" key="4">
    <source>
        <dbReference type="ARBA" id="ARBA00022989"/>
    </source>
</evidence>
<evidence type="ECO:0008006" key="9">
    <source>
        <dbReference type="Google" id="ProtNLM"/>
    </source>
</evidence>
<reference evidence="8" key="1">
    <citation type="submission" date="2014-06" db="EMBL/GenBank/DDBJ databases">
        <title>Key roles for freshwater Actinobacteria revealed by deep metagenomic sequencing.</title>
        <authorList>
            <person name="Ghai R."/>
            <person name="Mizuno C.M."/>
            <person name="Picazo A."/>
            <person name="Camacho A."/>
            <person name="Rodriguez-Valera F."/>
        </authorList>
    </citation>
    <scope>NUCLEOTIDE SEQUENCE</scope>
</reference>
<keyword evidence="4 7" id="KW-1133">Transmembrane helix</keyword>
<feature type="transmembrane region" description="Helical" evidence="7">
    <location>
        <begin position="41"/>
        <end position="66"/>
    </location>
</feature>
<dbReference type="EMBL" id="JNSL01000185">
    <property type="protein sequence ID" value="KGA13479.1"/>
    <property type="molecule type" value="Genomic_DNA"/>
</dbReference>
<feature type="transmembrane region" description="Helical" evidence="7">
    <location>
        <begin position="87"/>
        <end position="110"/>
    </location>
</feature>
<evidence type="ECO:0000256" key="1">
    <source>
        <dbReference type="ARBA" id="ARBA00004651"/>
    </source>
</evidence>
<evidence type="ECO:0000256" key="2">
    <source>
        <dbReference type="ARBA" id="ARBA00022475"/>
    </source>
</evidence>
<evidence type="ECO:0000256" key="7">
    <source>
        <dbReference type="SAM" id="Phobius"/>
    </source>
</evidence>
<feature type="transmembrane region" description="Helical" evidence="7">
    <location>
        <begin position="288"/>
        <end position="305"/>
    </location>
</feature>
<evidence type="ECO:0000256" key="3">
    <source>
        <dbReference type="ARBA" id="ARBA00022692"/>
    </source>
</evidence>
<dbReference type="AlphaFoldDB" id="A0A094PUY2"/>
<feature type="transmembrane region" description="Helical" evidence="7">
    <location>
        <begin position="243"/>
        <end position="268"/>
    </location>
</feature>
<evidence type="ECO:0000313" key="8">
    <source>
        <dbReference type="EMBL" id="KGA13479.1"/>
    </source>
</evidence>
<protein>
    <recommendedName>
        <fullName evidence="9">ABC transporter permease</fullName>
    </recommendedName>
</protein>
<dbReference type="Pfam" id="PF02653">
    <property type="entry name" value="BPD_transp_2"/>
    <property type="match status" value="1"/>
</dbReference>
<dbReference type="GO" id="GO:0022857">
    <property type="term" value="F:transmembrane transporter activity"/>
    <property type="evidence" value="ECO:0007669"/>
    <property type="project" value="InterPro"/>
</dbReference>
<feature type="region of interest" description="Disordered" evidence="6">
    <location>
        <begin position="309"/>
        <end position="332"/>
    </location>
</feature>
<keyword evidence="3 7" id="KW-0812">Transmembrane</keyword>
<sequence>MKMKKVNIPQEAGIFAVFLVMVLIFSLLSENFFTLTNASVLLLNGAIIALIGLGQTFVLLTGGIDLSTGANVAMSGIIATVLMRSGMPWWSAAIGAALCGSLLGVINGLIIHYIEIPPFIVTFAAMGVASSIPMIITRAESIQITQEKFAWIGQGNVFGFPVPVILVMIASIVSSILLKNTVLGTHIYAMGGNKLAARLSGINVMRTTVFVYAFSGFLAGVAGVVATSRLNVGYPQTGTGNQLFYSIAAAVVGGVSLFGGIGTIRGAISGVLLISTISNGMNVVNVSSYWQPLVIGLIILGGVSFDSKRSAKRDGAKSKPRGKPQILSRIKK</sequence>
<organism evidence="8">
    <name type="scientific">freshwater metagenome</name>
    <dbReference type="NCBI Taxonomy" id="449393"/>
    <lineage>
        <taxon>unclassified sequences</taxon>
        <taxon>metagenomes</taxon>
        <taxon>ecological metagenomes</taxon>
    </lineage>
</organism>
<comment type="subcellular location">
    <subcellularLocation>
        <location evidence="1">Cell membrane</location>
        <topology evidence="1">Multi-pass membrane protein</topology>
    </subcellularLocation>
</comment>
<name>A0A094PUY2_9ZZZZ</name>
<feature type="transmembrane region" description="Helical" evidence="7">
    <location>
        <begin position="157"/>
        <end position="178"/>
    </location>
</feature>
<dbReference type="InterPro" id="IPR001851">
    <property type="entry name" value="ABC_transp_permease"/>
</dbReference>
<dbReference type="PANTHER" id="PTHR32196:SF72">
    <property type="entry name" value="RIBOSE IMPORT PERMEASE PROTEIN RBSC"/>
    <property type="match status" value="1"/>
</dbReference>
<dbReference type="PANTHER" id="PTHR32196">
    <property type="entry name" value="ABC TRANSPORTER PERMEASE PROTEIN YPHD-RELATED-RELATED"/>
    <property type="match status" value="1"/>
</dbReference>